<dbReference type="eggNOG" id="COG0583">
    <property type="taxonomic scope" value="Bacteria"/>
</dbReference>
<feature type="domain" description="HTH lysR-type" evidence="6">
    <location>
        <begin position="13"/>
        <end position="63"/>
    </location>
</feature>
<evidence type="ECO:0000259" key="6">
    <source>
        <dbReference type="PROSITE" id="PS50931"/>
    </source>
</evidence>
<organism evidence="7 8">
    <name type="scientific">Ewingella americana (strain ATCC 33852 / DSM 4580 / CCUG 14506 / JCM 5911 / LMG 7869 / NCTC 12157 / CDC 1468-78)</name>
    <dbReference type="NCBI Taxonomy" id="910964"/>
    <lineage>
        <taxon>Bacteria</taxon>
        <taxon>Pseudomonadati</taxon>
        <taxon>Pseudomonadota</taxon>
        <taxon>Gammaproteobacteria</taxon>
        <taxon>Enterobacterales</taxon>
        <taxon>Yersiniaceae</taxon>
        <taxon>Ewingella</taxon>
    </lineage>
</organism>
<name>A0A085GA81_EWIA3</name>
<keyword evidence="2" id="KW-0678">Repressor</keyword>
<reference evidence="7 8" key="1">
    <citation type="submission" date="2014-05" db="EMBL/GenBank/DDBJ databases">
        <title>ATOL: Assembling a taxonomically balanced genome-scale reconstruction of the evolutionary history of the Enterobacteriaceae.</title>
        <authorList>
            <person name="Plunkett G.III."/>
            <person name="Neeno-Eckwall E.C."/>
            <person name="Glasner J.D."/>
            <person name="Perna N.T."/>
        </authorList>
    </citation>
    <scope>NUCLEOTIDE SEQUENCE [LARGE SCALE GENOMIC DNA]</scope>
    <source>
        <strain evidence="7 8">ATCC 33852</strain>
    </source>
</reference>
<evidence type="ECO:0000313" key="8">
    <source>
        <dbReference type="Proteomes" id="UP000028640"/>
    </source>
</evidence>
<dbReference type="PROSITE" id="PS50931">
    <property type="entry name" value="HTH_LYSR"/>
    <property type="match status" value="1"/>
</dbReference>
<dbReference type="CDD" id="cd08422">
    <property type="entry name" value="PBP2_CrgA_like"/>
    <property type="match status" value="1"/>
</dbReference>
<dbReference type="GeneID" id="78380288"/>
<dbReference type="Gene3D" id="1.10.10.10">
    <property type="entry name" value="Winged helix-like DNA-binding domain superfamily/Winged helix DNA-binding domain"/>
    <property type="match status" value="1"/>
</dbReference>
<comment type="caution">
    <text evidence="7">The sequence shown here is derived from an EMBL/GenBank/DDBJ whole genome shotgun (WGS) entry which is preliminary data.</text>
</comment>
<dbReference type="GO" id="GO:0003677">
    <property type="term" value="F:DNA binding"/>
    <property type="evidence" value="ECO:0007669"/>
    <property type="project" value="UniProtKB-KW"/>
</dbReference>
<dbReference type="STRING" id="910964.GEAM_1944"/>
<dbReference type="Pfam" id="PF03466">
    <property type="entry name" value="LysR_substrate"/>
    <property type="match status" value="1"/>
</dbReference>
<dbReference type="RefSeq" id="WP_034790968.1">
    <property type="nucleotide sequence ID" value="NZ_JMPJ01000053.1"/>
</dbReference>
<gene>
    <name evidence="7" type="ORF">GEAM_1944</name>
</gene>
<dbReference type="AlphaFoldDB" id="A0A085GA81"/>
<accession>A0A085GA81</accession>
<evidence type="ECO:0000256" key="4">
    <source>
        <dbReference type="ARBA" id="ARBA00023125"/>
    </source>
</evidence>
<evidence type="ECO:0000256" key="1">
    <source>
        <dbReference type="ARBA" id="ARBA00009437"/>
    </source>
</evidence>
<sequence>MSFDGRLLSNISVLAAIVHSGSFARAAEALNLSPSGVSRAVTRLEGSIGVRLFDRTTRAVTLTDEGRRLYEEISPLLAGIGDAVSLASGASTAVNGRLRVNVDTFFSRRILAPHINDFLQRYPDISLELVVRDQLGDMVSEGFDIAVRFGHPPSSSLVARKLLETRTATVASPEYLRLRGVPQSPDELIHHACIQVRSSMTGQPLEWEYSRNGEIVPAKIASRLMVNESGTLLGACLAGAGIARLKTSGIQDLLADGRLVELLTDWKGESFPLYALYPSRHLPAAKVRAFIDFVMHILKIDEVLAT</sequence>
<dbReference type="InterPro" id="IPR000847">
    <property type="entry name" value="LysR_HTH_N"/>
</dbReference>
<keyword evidence="3" id="KW-0805">Transcription regulation</keyword>
<evidence type="ECO:0000256" key="2">
    <source>
        <dbReference type="ARBA" id="ARBA00022491"/>
    </source>
</evidence>
<dbReference type="PANTHER" id="PTHR30537">
    <property type="entry name" value="HTH-TYPE TRANSCRIPTIONAL REGULATOR"/>
    <property type="match status" value="1"/>
</dbReference>
<dbReference type="Pfam" id="PF00126">
    <property type="entry name" value="HTH_1"/>
    <property type="match status" value="1"/>
</dbReference>
<dbReference type="InterPro" id="IPR036388">
    <property type="entry name" value="WH-like_DNA-bd_sf"/>
</dbReference>
<evidence type="ECO:0000256" key="3">
    <source>
        <dbReference type="ARBA" id="ARBA00023015"/>
    </source>
</evidence>
<dbReference type="FunFam" id="1.10.10.10:FF:000001">
    <property type="entry name" value="LysR family transcriptional regulator"/>
    <property type="match status" value="1"/>
</dbReference>
<keyword evidence="4" id="KW-0238">DNA-binding</keyword>
<dbReference type="PRINTS" id="PR00039">
    <property type="entry name" value="HTHLYSR"/>
</dbReference>
<dbReference type="Gene3D" id="3.40.190.290">
    <property type="match status" value="1"/>
</dbReference>
<proteinExistence type="inferred from homology"/>
<protein>
    <submittedName>
        <fullName evidence="7">LysR family transcriptional regulator</fullName>
    </submittedName>
</protein>
<dbReference type="GO" id="GO:0003700">
    <property type="term" value="F:DNA-binding transcription factor activity"/>
    <property type="evidence" value="ECO:0007669"/>
    <property type="project" value="InterPro"/>
</dbReference>
<dbReference type="EMBL" id="JMPJ01000053">
    <property type="protein sequence ID" value="KFC80626.1"/>
    <property type="molecule type" value="Genomic_DNA"/>
</dbReference>
<dbReference type="OrthoDB" id="9815676at2"/>
<evidence type="ECO:0000256" key="5">
    <source>
        <dbReference type="ARBA" id="ARBA00023163"/>
    </source>
</evidence>
<dbReference type="InterPro" id="IPR058163">
    <property type="entry name" value="LysR-type_TF_proteobact-type"/>
</dbReference>
<evidence type="ECO:0000313" key="7">
    <source>
        <dbReference type="EMBL" id="KFC80626.1"/>
    </source>
</evidence>
<dbReference type="InterPro" id="IPR036390">
    <property type="entry name" value="WH_DNA-bd_sf"/>
</dbReference>
<keyword evidence="8" id="KW-1185">Reference proteome</keyword>
<comment type="similarity">
    <text evidence="1">Belongs to the LysR transcriptional regulatory family.</text>
</comment>
<dbReference type="SUPFAM" id="SSF53850">
    <property type="entry name" value="Periplasmic binding protein-like II"/>
    <property type="match status" value="1"/>
</dbReference>
<keyword evidence="5" id="KW-0804">Transcription</keyword>
<dbReference type="SUPFAM" id="SSF46785">
    <property type="entry name" value="Winged helix' DNA-binding domain"/>
    <property type="match status" value="1"/>
</dbReference>
<dbReference type="Proteomes" id="UP000028640">
    <property type="component" value="Unassembled WGS sequence"/>
</dbReference>
<dbReference type="PANTHER" id="PTHR30537:SF5">
    <property type="entry name" value="HTH-TYPE TRANSCRIPTIONAL ACTIVATOR TTDR-RELATED"/>
    <property type="match status" value="1"/>
</dbReference>
<dbReference type="InterPro" id="IPR005119">
    <property type="entry name" value="LysR_subst-bd"/>
</dbReference>